<keyword evidence="2 4" id="KW-0328">Glycosyltransferase</keyword>
<dbReference type="Proteomes" id="UP001497457">
    <property type="component" value="Chromosome 4rd"/>
</dbReference>
<dbReference type="FunFam" id="3.40.50.2000:FF:000065">
    <property type="entry name" value="Glycosyltransferase"/>
    <property type="match status" value="1"/>
</dbReference>
<dbReference type="Gene3D" id="3.40.50.2000">
    <property type="entry name" value="Glycogen Phosphorylase B"/>
    <property type="match status" value="2"/>
</dbReference>
<dbReference type="Pfam" id="PF00201">
    <property type="entry name" value="UDPGT"/>
    <property type="match status" value="1"/>
</dbReference>
<dbReference type="GO" id="GO:0035251">
    <property type="term" value="F:UDP-glucosyltransferase activity"/>
    <property type="evidence" value="ECO:0007669"/>
    <property type="project" value="UniProtKB-ARBA"/>
</dbReference>
<dbReference type="PANTHER" id="PTHR11926:SF1498">
    <property type="entry name" value="GLYCOSYLTRANSFERASE"/>
    <property type="match status" value="1"/>
</dbReference>
<evidence type="ECO:0000256" key="2">
    <source>
        <dbReference type="ARBA" id="ARBA00022676"/>
    </source>
</evidence>
<dbReference type="PROSITE" id="PS00375">
    <property type="entry name" value="UDPGT"/>
    <property type="match status" value="1"/>
</dbReference>
<evidence type="ECO:0000313" key="6">
    <source>
        <dbReference type="EMBL" id="CAL5057564.1"/>
    </source>
</evidence>
<dbReference type="InterPro" id="IPR002213">
    <property type="entry name" value="UDP_glucos_trans"/>
</dbReference>
<evidence type="ECO:0000313" key="7">
    <source>
        <dbReference type="Proteomes" id="UP001497457"/>
    </source>
</evidence>
<dbReference type="PANTHER" id="PTHR11926">
    <property type="entry name" value="GLUCOSYL/GLUCURONOSYL TRANSFERASES"/>
    <property type="match status" value="1"/>
</dbReference>
<keyword evidence="3 4" id="KW-0808">Transferase</keyword>
<dbReference type="AlphaFoldDB" id="A0ABC9EHX1"/>
<gene>
    <name evidence="6" type="ORF">URODEC1_LOCUS95725</name>
</gene>
<dbReference type="EC" id="2.4.1.-" evidence="5"/>
<dbReference type="InterPro" id="IPR035595">
    <property type="entry name" value="UDP_glycos_trans_CS"/>
</dbReference>
<reference evidence="6" key="1">
    <citation type="submission" date="2024-10" db="EMBL/GenBank/DDBJ databases">
        <authorList>
            <person name="Ryan C."/>
        </authorList>
    </citation>
    <scope>NUCLEOTIDE SEQUENCE [LARGE SCALE GENOMIC DNA]</scope>
</reference>
<protein>
    <recommendedName>
        <fullName evidence="5">Glycosyltransferase</fullName>
        <ecNumber evidence="5">2.4.1.-</ecNumber>
    </recommendedName>
</protein>
<sequence length="491" mass="53322">MAAPAKKPHLVFFPFPAQGHITPAFQLATLLHRRHGFDVTFVHTEHNRRRLLRARGPGALADPAPGFRFAAVPDGLPPASDDDEDAAQDMAALHFALPTVATRFKRLVLSDDELPAAASCCLVSDVDPILRAAEEIGMPRVTFWITSASSFMAMQQCRHLVAKGLVPLKDAEQLRNGYLDSTVVDGLPGLPKGMRLRDFPSFIRTTDPEDAVVALTLNTMECHRTIPSAVIFHTFDELESHAITAMSDILPPIYAVGPLPLLLRHATTAGDPAPAADTSAARSSLSREDRACLDWLDGKRPNSVVFASFGSIVKLSGEQLAELAWGLAGSGHEFLWVIRTDNQQAAALPPEFMAETAGRGFVTSWCPQEAVLRHVAVGAFLTHCGWNSMLESLCAGVPMLCWPFAADQQTNSRMACTEWRVGVEVGEDPTREEVAAAIREVMGGGERGQELRRAAAEWKEKAALAARPGGSSWVNLERVVNEVFAPLMDEK</sequence>
<evidence type="ECO:0000256" key="4">
    <source>
        <dbReference type="RuleBase" id="RU003718"/>
    </source>
</evidence>
<dbReference type="CDD" id="cd03784">
    <property type="entry name" value="GT1_Gtf-like"/>
    <property type="match status" value="1"/>
</dbReference>
<proteinExistence type="inferred from homology"/>
<dbReference type="FunFam" id="3.40.50.2000:FF:000027">
    <property type="entry name" value="Glycosyltransferase"/>
    <property type="match status" value="1"/>
</dbReference>
<organism evidence="6 7">
    <name type="scientific">Urochloa decumbens</name>
    <dbReference type="NCBI Taxonomy" id="240449"/>
    <lineage>
        <taxon>Eukaryota</taxon>
        <taxon>Viridiplantae</taxon>
        <taxon>Streptophyta</taxon>
        <taxon>Embryophyta</taxon>
        <taxon>Tracheophyta</taxon>
        <taxon>Spermatophyta</taxon>
        <taxon>Magnoliopsida</taxon>
        <taxon>Liliopsida</taxon>
        <taxon>Poales</taxon>
        <taxon>Poaceae</taxon>
        <taxon>PACMAD clade</taxon>
        <taxon>Panicoideae</taxon>
        <taxon>Panicodae</taxon>
        <taxon>Paniceae</taxon>
        <taxon>Melinidinae</taxon>
        <taxon>Urochloa</taxon>
    </lineage>
</organism>
<evidence type="ECO:0000256" key="5">
    <source>
        <dbReference type="RuleBase" id="RU362057"/>
    </source>
</evidence>
<comment type="similarity">
    <text evidence="1 4">Belongs to the UDP-glycosyltransferase family.</text>
</comment>
<name>A0ABC9EHX1_9POAL</name>
<evidence type="ECO:0000256" key="3">
    <source>
        <dbReference type="ARBA" id="ARBA00022679"/>
    </source>
</evidence>
<evidence type="ECO:0000256" key="1">
    <source>
        <dbReference type="ARBA" id="ARBA00009995"/>
    </source>
</evidence>
<accession>A0ABC9EHX1</accession>
<dbReference type="SUPFAM" id="SSF53756">
    <property type="entry name" value="UDP-Glycosyltransferase/glycogen phosphorylase"/>
    <property type="match status" value="1"/>
</dbReference>
<dbReference type="EMBL" id="OZ075114">
    <property type="protein sequence ID" value="CAL5057564.1"/>
    <property type="molecule type" value="Genomic_DNA"/>
</dbReference>
<keyword evidence="7" id="KW-1185">Reference proteome</keyword>